<gene>
    <name evidence="2" type="ORF">QQX98_007468</name>
</gene>
<accession>A0ABR1GZ84</accession>
<proteinExistence type="predicted"/>
<keyword evidence="3" id="KW-1185">Reference proteome</keyword>
<evidence type="ECO:0000313" key="2">
    <source>
        <dbReference type="EMBL" id="KAK7413686.1"/>
    </source>
</evidence>
<name>A0ABR1GZ84_9HYPO</name>
<dbReference type="Proteomes" id="UP001498476">
    <property type="component" value="Unassembled WGS sequence"/>
</dbReference>
<reference evidence="2 3" key="1">
    <citation type="journal article" date="2025" name="Microbiol. Resour. Announc.">
        <title>Draft genome sequences for Neonectria magnoliae and Neonectria punicea, canker pathogens of Liriodendron tulipifera and Acer saccharum in West Virginia.</title>
        <authorList>
            <person name="Petronek H.M."/>
            <person name="Kasson M.T."/>
            <person name="Metheny A.M."/>
            <person name="Stauder C.M."/>
            <person name="Lovett B."/>
            <person name="Lynch S.C."/>
            <person name="Garnas J.R."/>
            <person name="Kasson L.R."/>
            <person name="Stajich J.E."/>
        </authorList>
    </citation>
    <scope>NUCLEOTIDE SEQUENCE [LARGE SCALE GENOMIC DNA]</scope>
    <source>
        <strain evidence="2 3">NRRL 64653</strain>
    </source>
</reference>
<sequence>MNVSQDSSTSPFIAALISLTRGSDEPIEGYLIQIAKADGSVVSTHPVSLSVEEAPAIFRDAGLGPVKDLTRLSDGSFRVTYKGSIQDGDDGEFVSQLRYHGSITSMNTILHNIRQKIPKNLPVPRVFDVPVKSRCGLSVQISEFVPGRDAFDAYYGLDLQDRVRIVQQIARAFDALWNIPLQRLCTRDAIGEAIMESSQSHPSQIVVAVGRDRQNNIGGPFESATDYLKAWITHRLAALRAQREIDEYKERLLPQIESFVEKKLYTIPSVVDQVPIVLQHTDMGLHNMILSDDDPAKLRAVIDWEFTYLAPFPTALPRLIEPLFRRDADVSTIQDPWDGADTLSDAFWWAIPDWKQRMETRAAQLFLSWYEFGLFLKADAVPGRSAEDGDKFWRDNVVKVEQFLQRHLCETLIE</sequence>
<organism evidence="2 3">
    <name type="scientific">Neonectria punicea</name>
    <dbReference type="NCBI Taxonomy" id="979145"/>
    <lineage>
        <taxon>Eukaryota</taxon>
        <taxon>Fungi</taxon>
        <taxon>Dikarya</taxon>
        <taxon>Ascomycota</taxon>
        <taxon>Pezizomycotina</taxon>
        <taxon>Sordariomycetes</taxon>
        <taxon>Hypocreomycetidae</taxon>
        <taxon>Hypocreales</taxon>
        <taxon>Nectriaceae</taxon>
        <taxon>Neonectria</taxon>
    </lineage>
</organism>
<dbReference type="PANTHER" id="PTHR21310">
    <property type="entry name" value="AMINOGLYCOSIDE PHOSPHOTRANSFERASE-RELATED-RELATED"/>
    <property type="match status" value="1"/>
</dbReference>
<evidence type="ECO:0000259" key="1">
    <source>
        <dbReference type="Pfam" id="PF01636"/>
    </source>
</evidence>
<dbReference type="EMBL" id="JAZAVJ010000122">
    <property type="protein sequence ID" value="KAK7413686.1"/>
    <property type="molecule type" value="Genomic_DNA"/>
</dbReference>
<dbReference type="Gene3D" id="3.90.1200.10">
    <property type="match status" value="1"/>
</dbReference>
<dbReference type="SUPFAM" id="SSF56112">
    <property type="entry name" value="Protein kinase-like (PK-like)"/>
    <property type="match status" value="1"/>
</dbReference>
<feature type="domain" description="Aminoglycoside phosphotransferase" evidence="1">
    <location>
        <begin position="95"/>
        <end position="311"/>
    </location>
</feature>
<protein>
    <recommendedName>
        <fullName evidence="1">Aminoglycoside phosphotransferase domain-containing protein</fullName>
    </recommendedName>
</protein>
<comment type="caution">
    <text evidence="2">The sequence shown here is derived from an EMBL/GenBank/DDBJ whole genome shotgun (WGS) entry which is preliminary data.</text>
</comment>
<dbReference type="InterPro" id="IPR051678">
    <property type="entry name" value="AGP_Transferase"/>
</dbReference>
<dbReference type="PANTHER" id="PTHR21310:SF15">
    <property type="entry name" value="AMINOGLYCOSIDE PHOSPHOTRANSFERASE DOMAIN-CONTAINING PROTEIN"/>
    <property type="match status" value="1"/>
</dbReference>
<dbReference type="InterPro" id="IPR011009">
    <property type="entry name" value="Kinase-like_dom_sf"/>
</dbReference>
<dbReference type="InterPro" id="IPR002575">
    <property type="entry name" value="Aminoglycoside_PTrfase"/>
</dbReference>
<dbReference type="Pfam" id="PF01636">
    <property type="entry name" value="APH"/>
    <property type="match status" value="1"/>
</dbReference>
<evidence type="ECO:0000313" key="3">
    <source>
        <dbReference type="Proteomes" id="UP001498476"/>
    </source>
</evidence>